<sequence>MKYVEIVFCKTKQVNIETVLVLFGFEWEVIKMTDDHNDVHPVLQTLIPIAEGIVKTFGKHCEAAVHDLRKPENSLIYVAGDITRRQKGAPITNIVIENIRKYGDNCPDLIGYKNITKDGRVLKSSTIFNRDDEGKIIGCLCINYDISEFMVHKAHLDEFTAIGEMFQSCSDGGEIFATDINEVLEGMIDQVIQNLGVPVAMMQKENKIQVVRELDLKGVFTIKGAVDKIAAVLGVSRYTIYNYLEEDRSNRTNNII</sequence>
<feature type="domain" description="Transcriptional regulator DauR-like HTH" evidence="2">
    <location>
        <begin position="184"/>
        <end position="244"/>
    </location>
</feature>
<accession>F6DL09</accession>
<organism evidence="3 4">
    <name type="scientific">Desulforamulus ruminis (strain ATCC 23193 / DSM 2154 / NCIMB 8452 / DL)</name>
    <name type="common">Desulfotomaculum ruminis</name>
    <dbReference type="NCBI Taxonomy" id="696281"/>
    <lineage>
        <taxon>Bacteria</taxon>
        <taxon>Bacillati</taxon>
        <taxon>Bacillota</taxon>
        <taxon>Clostridia</taxon>
        <taxon>Eubacteriales</taxon>
        <taxon>Peptococcaceae</taxon>
        <taxon>Desulforamulus</taxon>
    </lineage>
</organism>
<keyword evidence="4" id="KW-1185">Reference proteome</keyword>
<name>F6DL09_DESRL</name>
<dbReference type="HOGENOM" id="CLU_080179_0_1_9"/>
<reference evidence="3 4" key="2">
    <citation type="journal article" date="2012" name="Stand. Genomic Sci.">
        <title>Complete genome sequence of the sulfate-reducing firmicute Desulfotomaculum ruminis type strain (DL(T)).</title>
        <authorList>
            <person name="Spring S."/>
            <person name="Visser M."/>
            <person name="Lu M."/>
            <person name="Copeland A."/>
            <person name="Lapidus A."/>
            <person name="Lucas S."/>
            <person name="Cheng J.F."/>
            <person name="Han C."/>
            <person name="Tapia R."/>
            <person name="Goodwin L.A."/>
            <person name="Pitluck S."/>
            <person name="Ivanova N."/>
            <person name="Land M."/>
            <person name="Hauser L."/>
            <person name="Larimer F."/>
            <person name="Rohde M."/>
            <person name="Goker M."/>
            <person name="Detter J.C."/>
            <person name="Kyrpides N.C."/>
            <person name="Woyke T."/>
            <person name="Schaap P.J."/>
            <person name="Plugge C.M."/>
            <person name="Muyzer G."/>
            <person name="Kuever J."/>
            <person name="Pereira I.A."/>
            <person name="Parshina S.N."/>
            <person name="Bernier-Latmani R."/>
            <person name="Stams A.J."/>
            <person name="Klenk H.P."/>
        </authorList>
    </citation>
    <scope>NUCLEOTIDE SEQUENCE [LARGE SCALE GENOMIC DNA]</scope>
    <source>
        <strain evidence="4">ATCC 23193 / DSM 2154 / NCIB 8452 / DL</strain>
    </source>
</reference>
<dbReference type="Pfam" id="PF13309">
    <property type="entry name" value="HTH_22"/>
    <property type="match status" value="1"/>
</dbReference>
<dbReference type="PANTHER" id="PTHR35568:SF1">
    <property type="entry name" value="TRANSCRIPTIONAL REGULATOR DAUR"/>
    <property type="match status" value="1"/>
</dbReference>
<dbReference type="InterPro" id="IPR039446">
    <property type="entry name" value="DauR-like"/>
</dbReference>
<feature type="domain" description="YheO-like" evidence="1">
    <location>
        <begin position="43"/>
        <end position="152"/>
    </location>
</feature>
<dbReference type="KEGG" id="dru:Desru_0012"/>
<evidence type="ECO:0000259" key="2">
    <source>
        <dbReference type="Pfam" id="PF13309"/>
    </source>
</evidence>
<dbReference type="eggNOG" id="COG2964">
    <property type="taxonomic scope" value="Bacteria"/>
</dbReference>
<dbReference type="Pfam" id="PF08348">
    <property type="entry name" value="PAS_6"/>
    <property type="match status" value="1"/>
</dbReference>
<gene>
    <name evidence="3" type="ordered locus">Desru_0012</name>
</gene>
<dbReference type="InterPro" id="IPR039445">
    <property type="entry name" value="DauR-like_HTH"/>
</dbReference>
<evidence type="ECO:0000259" key="1">
    <source>
        <dbReference type="Pfam" id="PF08348"/>
    </source>
</evidence>
<dbReference type="STRING" id="696281.Desru_0012"/>
<dbReference type="PANTHER" id="PTHR35568">
    <property type="entry name" value="TRANSCRIPTIONAL REGULATOR DAUR"/>
    <property type="match status" value="1"/>
</dbReference>
<dbReference type="AlphaFoldDB" id="F6DL09"/>
<evidence type="ECO:0000313" key="4">
    <source>
        <dbReference type="Proteomes" id="UP000009234"/>
    </source>
</evidence>
<protein>
    <submittedName>
        <fullName evidence="3">YheO-like domain-containing protein</fullName>
    </submittedName>
</protein>
<dbReference type="EMBL" id="CP002780">
    <property type="protein sequence ID" value="AEG58318.1"/>
    <property type="molecule type" value="Genomic_DNA"/>
</dbReference>
<evidence type="ECO:0000313" key="3">
    <source>
        <dbReference type="EMBL" id="AEG58318.1"/>
    </source>
</evidence>
<proteinExistence type="predicted"/>
<dbReference type="Proteomes" id="UP000009234">
    <property type="component" value="Chromosome"/>
</dbReference>
<dbReference type="InterPro" id="IPR013559">
    <property type="entry name" value="YheO"/>
</dbReference>
<reference evidence="4" key="1">
    <citation type="submission" date="2011-05" db="EMBL/GenBank/DDBJ databases">
        <title>Complete sequence of Desulfotomaculum ruminis DSM 2154.</title>
        <authorList>
            <person name="Lucas S."/>
            <person name="Copeland A."/>
            <person name="Lapidus A."/>
            <person name="Cheng J.-F."/>
            <person name="Goodwin L."/>
            <person name="Pitluck S."/>
            <person name="Lu M."/>
            <person name="Detter J.C."/>
            <person name="Han C."/>
            <person name="Tapia R."/>
            <person name="Land M."/>
            <person name="Hauser L."/>
            <person name="Kyrpides N."/>
            <person name="Ivanova N."/>
            <person name="Mikhailova N."/>
            <person name="Pagani I."/>
            <person name="Stams A.J.M."/>
            <person name="Plugge C.M."/>
            <person name="Muyzer G."/>
            <person name="Kuever J."/>
            <person name="Parshina S.N."/>
            <person name="Ivanova A.E."/>
            <person name="Nazina T.N."/>
            <person name="Brambilla E."/>
            <person name="Spring S."/>
            <person name="Klenk H.-P."/>
            <person name="Woyke T."/>
        </authorList>
    </citation>
    <scope>NUCLEOTIDE SEQUENCE [LARGE SCALE GENOMIC DNA]</scope>
    <source>
        <strain evidence="4">ATCC 23193 / DSM 2154 / NCIB 8452 / DL</strain>
    </source>
</reference>